<dbReference type="STRING" id="1173020.Cha6605_5390"/>
<organism evidence="2 3">
    <name type="scientific">Chamaesiphon minutus (strain ATCC 27169 / PCC 6605)</name>
    <dbReference type="NCBI Taxonomy" id="1173020"/>
    <lineage>
        <taxon>Bacteria</taxon>
        <taxon>Bacillati</taxon>
        <taxon>Cyanobacteriota</taxon>
        <taxon>Cyanophyceae</taxon>
        <taxon>Gomontiellales</taxon>
        <taxon>Chamaesiphonaceae</taxon>
        <taxon>Chamaesiphon</taxon>
    </lineage>
</organism>
<reference evidence="2 3" key="1">
    <citation type="submission" date="2012-05" db="EMBL/GenBank/DDBJ databases">
        <title>Finished chromosome of genome of Chamaesiphon sp. PCC 6605.</title>
        <authorList>
            <consortium name="US DOE Joint Genome Institute"/>
            <person name="Gugger M."/>
            <person name="Coursin T."/>
            <person name="Rippka R."/>
            <person name="Tandeau De Marsac N."/>
            <person name="Huntemann M."/>
            <person name="Wei C.-L."/>
            <person name="Han J."/>
            <person name="Detter J.C."/>
            <person name="Han C."/>
            <person name="Tapia R."/>
            <person name="Chen A."/>
            <person name="Kyrpides N."/>
            <person name="Mavromatis K."/>
            <person name="Markowitz V."/>
            <person name="Szeto E."/>
            <person name="Ivanova N."/>
            <person name="Pagani I."/>
            <person name="Pati A."/>
            <person name="Goodwin L."/>
            <person name="Nordberg H.P."/>
            <person name="Cantor M.N."/>
            <person name="Hua S.X."/>
            <person name="Woyke T."/>
            <person name="Kerfeld C.A."/>
        </authorList>
    </citation>
    <scope>NUCLEOTIDE SEQUENCE [LARGE SCALE GENOMIC DNA]</scope>
    <source>
        <strain evidence="3">ATCC 27169 / PCC 6605</strain>
    </source>
</reference>
<accession>K9UMG4</accession>
<feature type="domain" description="YlxR" evidence="1">
    <location>
        <begin position="6"/>
        <end position="81"/>
    </location>
</feature>
<dbReference type="AlphaFoldDB" id="K9UMG4"/>
<evidence type="ECO:0000259" key="1">
    <source>
        <dbReference type="Pfam" id="PF04296"/>
    </source>
</evidence>
<protein>
    <submittedName>
        <fullName evidence="2">Putative nucleic-acid-binding protein implicated in transcription termination</fullName>
    </submittedName>
</protein>
<dbReference type="EMBL" id="CP003600">
    <property type="protein sequence ID" value="AFY96277.1"/>
    <property type="molecule type" value="Genomic_DNA"/>
</dbReference>
<gene>
    <name evidence="2" type="ORF">Cha6605_5390</name>
</gene>
<dbReference type="Pfam" id="PF04296">
    <property type="entry name" value="YlxR"/>
    <property type="match status" value="1"/>
</dbReference>
<dbReference type="PANTHER" id="PTHR34215:SF1">
    <property type="entry name" value="YLXR DOMAIN-CONTAINING PROTEIN"/>
    <property type="match status" value="1"/>
</dbReference>
<sequence>MLKDWRRCICCRKVAHKNEFWRVVKAHPDNLITIDLGKTVIQGRSAYLCPTASCLQIAQKKNRIGKSLKAKISEEIYQQLESIAID</sequence>
<dbReference type="PANTHER" id="PTHR34215">
    <property type="entry name" value="BLL0784 PROTEIN"/>
    <property type="match status" value="1"/>
</dbReference>
<dbReference type="InterPro" id="IPR037465">
    <property type="entry name" value="YlxR"/>
</dbReference>
<dbReference type="Proteomes" id="UP000010366">
    <property type="component" value="Chromosome"/>
</dbReference>
<evidence type="ECO:0000313" key="3">
    <source>
        <dbReference type="Proteomes" id="UP000010366"/>
    </source>
</evidence>
<dbReference type="KEGG" id="cmp:Cha6605_5390"/>
<dbReference type="HOGENOM" id="CLU_147970_2_0_3"/>
<dbReference type="eggNOG" id="COG2740">
    <property type="taxonomic scope" value="Bacteria"/>
</dbReference>
<dbReference type="Gene3D" id="3.30.1230.10">
    <property type="entry name" value="YlxR-like"/>
    <property type="match status" value="1"/>
</dbReference>
<proteinExistence type="predicted"/>
<dbReference type="InterPro" id="IPR035931">
    <property type="entry name" value="YlxR-like_sf"/>
</dbReference>
<dbReference type="InterPro" id="IPR007393">
    <property type="entry name" value="YlxR_dom"/>
</dbReference>
<dbReference type="PATRIC" id="fig|1173020.3.peg.6189"/>
<keyword evidence="3" id="KW-1185">Reference proteome</keyword>
<dbReference type="OrthoDB" id="426849at2"/>
<dbReference type="SUPFAM" id="SSF64376">
    <property type="entry name" value="YlxR-like"/>
    <property type="match status" value="1"/>
</dbReference>
<name>K9UMG4_CHAP6</name>
<evidence type="ECO:0000313" key="2">
    <source>
        <dbReference type="EMBL" id="AFY96277.1"/>
    </source>
</evidence>